<protein>
    <submittedName>
        <fullName evidence="1">Uncharacterized protein</fullName>
    </submittedName>
</protein>
<evidence type="ECO:0000313" key="1">
    <source>
        <dbReference type="EMBL" id="CSC46176.1"/>
    </source>
</evidence>
<sequence>MAQQILTRIAAHKRHIQRPTRHTNERHIQQLLLEEKFRHWDAVFKHAAQHHNIRPTQVIGNQQIPSLLSQGFTALNIPFHAVGKLQNPSVHTRP</sequence>
<organism evidence="1 2">
    <name type="scientific">Vibrio cholerae</name>
    <dbReference type="NCBI Taxonomy" id="666"/>
    <lineage>
        <taxon>Bacteria</taxon>
        <taxon>Pseudomonadati</taxon>
        <taxon>Pseudomonadota</taxon>
        <taxon>Gammaproteobacteria</taxon>
        <taxon>Vibrionales</taxon>
        <taxon>Vibrionaceae</taxon>
        <taxon>Vibrio</taxon>
    </lineage>
</organism>
<evidence type="ECO:0000313" key="2">
    <source>
        <dbReference type="Proteomes" id="UP000046067"/>
    </source>
</evidence>
<proteinExistence type="predicted"/>
<dbReference type="EMBL" id="CWQJ01000018">
    <property type="protein sequence ID" value="CSC46176.1"/>
    <property type="molecule type" value="Genomic_DNA"/>
</dbReference>
<accession>A0A655YMM0</accession>
<dbReference type="Proteomes" id="UP000046067">
    <property type="component" value="Unassembled WGS sequence"/>
</dbReference>
<reference evidence="1 2" key="1">
    <citation type="submission" date="2015-07" db="EMBL/GenBank/DDBJ databases">
        <authorList>
            <consortium name="Pathogen Informatics"/>
        </authorList>
    </citation>
    <scope>NUCLEOTIDE SEQUENCE [LARGE SCALE GENOMIC DNA]</scope>
    <source>
        <strain evidence="1 2">A325</strain>
    </source>
</reference>
<dbReference type="AlphaFoldDB" id="A0A655YMM0"/>
<name>A0A655YMM0_VIBCL</name>
<gene>
    <name evidence="1" type="ORF">ERS013201_02693</name>
</gene>